<accession>A0A820C273</accession>
<name>A0A820C273_9BILA</name>
<sequence length="206" mass="24381">ILSFHRGQWYQVNNTSWHCHLCVPMEQCFREAKQKLGDGYVNDVRTKYQETLKKFKVRKQKLVENVKSLQSIPFNVTAYEGNGFGLVWMIPHPRIGVYSENPQELRLLYDFMVGVNEQMERDLLLEDESFRNFGCSFCLFVSAESQTNTTPRIFEVLDETGTGVKSKELVGYIQMNEQQYYRLLPDGNHRQKWFNGFRRHEYIDKT</sequence>
<gene>
    <name evidence="1" type="ORF">OXD698_LOCUS41333</name>
</gene>
<dbReference type="Proteomes" id="UP000663844">
    <property type="component" value="Unassembled WGS sequence"/>
</dbReference>
<dbReference type="AlphaFoldDB" id="A0A820C273"/>
<comment type="caution">
    <text evidence="1">The sequence shown here is derived from an EMBL/GenBank/DDBJ whole genome shotgun (WGS) entry which is preliminary data.</text>
</comment>
<reference evidence="1" key="1">
    <citation type="submission" date="2021-02" db="EMBL/GenBank/DDBJ databases">
        <authorList>
            <person name="Nowell W R."/>
        </authorList>
    </citation>
    <scope>NUCLEOTIDE SEQUENCE</scope>
</reference>
<dbReference type="EMBL" id="CAJOAZ010009812">
    <property type="protein sequence ID" value="CAF4210667.1"/>
    <property type="molecule type" value="Genomic_DNA"/>
</dbReference>
<organism evidence="1 2">
    <name type="scientific">Adineta steineri</name>
    <dbReference type="NCBI Taxonomy" id="433720"/>
    <lineage>
        <taxon>Eukaryota</taxon>
        <taxon>Metazoa</taxon>
        <taxon>Spiralia</taxon>
        <taxon>Gnathifera</taxon>
        <taxon>Rotifera</taxon>
        <taxon>Eurotatoria</taxon>
        <taxon>Bdelloidea</taxon>
        <taxon>Adinetida</taxon>
        <taxon>Adinetidae</taxon>
        <taxon>Adineta</taxon>
    </lineage>
</organism>
<evidence type="ECO:0000313" key="1">
    <source>
        <dbReference type="EMBL" id="CAF4210667.1"/>
    </source>
</evidence>
<feature type="non-terminal residue" evidence="1">
    <location>
        <position position="1"/>
    </location>
</feature>
<proteinExistence type="predicted"/>
<protein>
    <submittedName>
        <fullName evidence="1">Uncharacterized protein</fullName>
    </submittedName>
</protein>
<evidence type="ECO:0000313" key="2">
    <source>
        <dbReference type="Proteomes" id="UP000663844"/>
    </source>
</evidence>